<evidence type="ECO:0000256" key="1">
    <source>
        <dbReference type="SAM" id="MobiDB-lite"/>
    </source>
</evidence>
<dbReference type="Proteomes" id="UP000828390">
    <property type="component" value="Unassembled WGS sequence"/>
</dbReference>
<keyword evidence="2" id="KW-1133">Transmembrane helix</keyword>
<gene>
    <name evidence="3" type="ORF">DPMN_099259</name>
</gene>
<keyword evidence="4" id="KW-1185">Reference proteome</keyword>
<reference evidence="3" key="1">
    <citation type="journal article" date="2019" name="bioRxiv">
        <title>The Genome of the Zebra Mussel, Dreissena polymorpha: A Resource for Invasive Species Research.</title>
        <authorList>
            <person name="McCartney M.A."/>
            <person name="Auch B."/>
            <person name="Kono T."/>
            <person name="Mallez S."/>
            <person name="Zhang Y."/>
            <person name="Obille A."/>
            <person name="Becker A."/>
            <person name="Abrahante J.E."/>
            <person name="Garbe J."/>
            <person name="Badalamenti J.P."/>
            <person name="Herman A."/>
            <person name="Mangelson H."/>
            <person name="Liachko I."/>
            <person name="Sullivan S."/>
            <person name="Sone E.D."/>
            <person name="Koren S."/>
            <person name="Silverstein K.A.T."/>
            <person name="Beckman K.B."/>
            <person name="Gohl D.M."/>
        </authorList>
    </citation>
    <scope>NUCLEOTIDE SEQUENCE</scope>
    <source>
        <strain evidence="3">Duluth1</strain>
        <tissue evidence="3">Whole animal</tissue>
    </source>
</reference>
<dbReference type="EMBL" id="JAIWYP010000003">
    <property type="protein sequence ID" value="KAH3856667.1"/>
    <property type="molecule type" value="Genomic_DNA"/>
</dbReference>
<evidence type="ECO:0000313" key="3">
    <source>
        <dbReference type="EMBL" id="KAH3856667.1"/>
    </source>
</evidence>
<proteinExistence type="predicted"/>
<evidence type="ECO:0000256" key="2">
    <source>
        <dbReference type="SAM" id="Phobius"/>
    </source>
</evidence>
<dbReference type="AlphaFoldDB" id="A0A9D4R7H2"/>
<reference evidence="3" key="2">
    <citation type="submission" date="2020-11" db="EMBL/GenBank/DDBJ databases">
        <authorList>
            <person name="McCartney M.A."/>
            <person name="Auch B."/>
            <person name="Kono T."/>
            <person name="Mallez S."/>
            <person name="Becker A."/>
            <person name="Gohl D.M."/>
            <person name="Silverstein K.A.T."/>
            <person name="Koren S."/>
            <person name="Bechman K.B."/>
            <person name="Herman A."/>
            <person name="Abrahante J.E."/>
            <person name="Garbe J."/>
        </authorList>
    </citation>
    <scope>NUCLEOTIDE SEQUENCE</scope>
    <source>
        <strain evidence="3">Duluth1</strain>
        <tissue evidence="3">Whole animal</tissue>
    </source>
</reference>
<evidence type="ECO:0008006" key="5">
    <source>
        <dbReference type="Google" id="ProtNLM"/>
    </source>
</evidence>
<keyword evidence="2" id="KW-0472">Membrane</keyword>
<keyword evidence="2" id="KW-0812">Transmembrane</keyword>
<feature type="region of interest" description="Disordered" evidence="1">
    <location>
        <begin position="134"/>
        <end position="171"/>
    </location>
</feature>
<protein>
    <recommendedName>
        <fullName evidence="5">Cysteine and tyrosine-rich protein 1</fullName>
    </recommendedName>
</protein>
<feature type="compositionally biased region" description="Low complexity" evidence="1">
    <location>
        <begin position="137"/>
        <end position="148"/>
    </location>
</feature>
<name>A0A9D4R7H2_DREPO</name>
<evidence type="ECO:0000313" key="4">
    <source>
        <dbReference type="Proteomes" id="UP000828390"/>
    </source>
</evidence>
<comment type="caution">
    <text evidence="3">The sequence shown here is derived from an EMBL/GenBank/DDBJ whole genome shotgun (WGS) entry which is preliminary data.</text>
</comment>
<accession>A0A9D4R7H2</accession>
<feature type="transmembrane region" description="Helical" evidence="2">
    <location>
        <begin position="59"/>
        <end position="86"/>
    </location>
</feature>
<sequence length="171" mass="18346">MPGALAGRFCPDSGHYYCEFGCCRGFAHYGTSSVCCEGKLTPAPTTYSPSSVVESTVNLAVIIGASVGGFLLLVVIVSVVLCIVCCTKTNRGQAGQVVQGQTMVVAGSYPMQTNNMQPGINQLQQQPYYSNTTPNLQSGASQWQQQPQPYIPPGEEQDSYKMHQQPPANYP</sequence>
<organism evidence="3 4">
    <name type="scientific">Dreissena polymorpha</name>
    <name type="common">Zebra mussel</name>
    <name type="synonym">Mytilus polymorpha</name>
    <dbReference type="NCBI Taxonomy" id="45954"/>
    <lineage>
        <taxon>Eukaryota</taxon>
        <taxon>Metazoa</taxon>
        <taxon>Spiralia</taxon>
        <taxon>Lophotrochozoa</taxon>
        <taxon>Mollusca</taxon>
        <taxon>Bivalvia</taxon>
        <taxon>Autobranchia</taxon>
        <taxon>Heteroconchia</taxon>
        <taxon>Euheterodonta</taxon>
        <taxon>Imparidentia</taxon>
        <taxon>Neoheterodontei</taxon>
        <taxon>Myida</taxon>
        <taxon>Dreissenoidea</taxon>
        <taxon>Dreissenidae</taxon>
        <taxon>Dreissena</taxon>
    </lineage>
</organism>